<evidence type="ECO:0000313" key="4">
    <source>
        <dbReference type="EMBL" id="GCE05497.1"/>
    </source>
</evidence>
<dbReference type="Gene3D" id="1.10.357.10">
    <property type="entry name" value="Tetracycline Repressor, domain 2"/>
    <property type="match status" value="1"/>
</dbReference>
<dbReference type="GO" id="GO:0000976">
    <property type="term" value="F:transcription cis-regulatory region binding"/>
    <property type="evidence" value="ECO:0007669"/>
    <property type="project" value="TreeGrafter"/>
</dbReference>
<dbReference type="SUPFAM" id="SSF46689">
    <property type="entry name" value="Homeodomain-like"/>
    <property type="match status" value="1"/>
</dbReference>
<dbReference type="EMBL" id="BIFQ01000001">
    <property type="protein sequence ID" value="GCE05497.1"/>
    <property type="molecule type" value="Genomic_DNA"/>
</dbReference>
<dbReference type="OrthoDB" id="3682047at2"/>
<dbReference type="PROSITE" id="PS01081">
    <property type="entry name" value="HTH_TETR_1"/>
    <property type="match status" value="1"/>
</dbReference>
<keyword evidence="1 2" id="KW-0238">DNA-binding</keyword>
<dbReference type="PROSITE" id="PS50977">
    <property type="entry name" value="HTH_TETR_2"/>
    <property type="match status" value="1"/>
</dbReference>
<accession>A0A401ZF59</accession>
<dbReference type="Proteomes" id="UP000287224">
    <property type="component" value="Unassembled WGS sequence"/>
</dbReference>
<dbReference type="AlphaFoldDB" id="A0A401ZF59"/>
<dbReference type="InterPro" id="IPR001647">
    <property type="entry name" value="HTH_TetR"/>
</dbReference>
<dbReference type="Pfam" id="PF00440">
    <property type="entry name" value="TetR_N"/>
    <property type="match status" value="1"/>
</dbReference>
<evidence type="ECO:0000259" key="3">
    <source>
        <dbReference type="PROSITE" id="PS50977"/>
    </source>
</evidence>
<dbReference type="RefSeq" id="WP_160145853.1">
    <property type="nucleotide sequence ID" value="NZ_BIFQ01000001.1"/>
</dbReference>
<name>A0A401ZF59_9CHLR</name>
<proteinExistence type="predicted"/>
<evidence type="ECO:0000256" key="1">
    <source>
        <dbReference type="ARBA" id="ARBA00023125"/>
    </source>
</evidence>
<dbReference type="PRINTS" id="PR00455">
    <property type="entry name" value="HTHTETR"/>
</dbReference>
<evidence type="ECO:0000256" key="2">
    <source>
        <dbReference type="PROSITE-ProRule" id="PRU00335"/>
    </source>
</evidence>
<gene>
    <name evidence="4" type="ORF">KDAU_28260</name>
</gene>
<feature type="DNA-binding region" description="H-T-H motif" evidence="2">
    <location>
        <begin position="39"/>
        <end position="58"/>
    </location>
</feature>
<dbReference type="PANTHER" id="PTHR30055:SF226">
    <property type="entry name" value="HTH-TYPE TRANSCRIPTIONAL REGULATOR PKSA"/>
    <property type="match status" value="1"/>
</dbReference>
<comment type="caution">
    <text evidence="4">The sequence shown here is derived from an EMBL/GenBank/DDBJ whole genome shotgun (WGS) entry which is preliminary data.</text>
</comment>
<dbReference type="PANTHER" id="PTHR30055">
    <property type="entry name" value="HTH-TYPE TRANSCRIPTIONAL REGULATOR RUTR"/>
    <property type="match status" value="1"/>
</dbReference>
<dbReference type="InterPro" id="IPR023772">
    <property type="entry name" value="DNA-bd_HTH_TetR-type_CS"/>
</dbReference>
<dbReference type="InterPro" id="IPR050109">
    <property type="entry name" value="HTH-type_TetR-like_transc_reg"/>
</dbReference>
<reference evidence="5" key="1">
    <citation type="submission" date="2018-12" db="EMBL/GenBank/DDBJ databases">
        <title>Tengunoibacter tsumagoiensis gen. nov., sp. nov., Dictyobacter kobayashii sp. nov., D. alpinus sp. nov., and D. joshuensis sp. nov. and description of Dictyobacteraceae fam. nov. within the order Ktedonobacterales isolated from Tengu-no-mugimeshi.</title>
        <authorList>
            <person name="Wang C.M."/>
            <person name="Zheng Y."/>
            <person name="Sakai Y."/>
            <person name="Toyoda A."/>
            <person name="Minakuchi Y."/>
            <person name="Abe K."/>
            <person name="Yokota A."/>
            <person name="Yabe S."/>
        </authorList>
    </citation>
    <scope>NUCLEOTIDE SEQUENCE [LARGE SCALE GENOMIC DNA]</scope>
    <source>
        <strain evidence="5">S-27</strain>
    </source>
</reference>
<evidence type="ECO:0000313" key="5">
    <source>
        <dbReference type="Proteomes" id="UP000287224"/>
    </source>
</evidence>
<organism evidence="4 5">
    <name type="scientific">Dictyobacter aurantiacus</name>
    <dbReference type="NCBI Taxonomy" id="1936993"/>
    <lineage>
        <taxon>Bacteria</taxon>
        <taxon>Bacillati</taxon>
        <taxon>Chloroflexota</taxon>
        <taxon>Ktedonobacteria</taxon>
        <taxon>Ktedonobacterales</taxon>
        <taxon>Dictyobacteraceae</taxon>
        <taxon>Dictyobacter</taxon>
    </lineage>
</organism>
<keyword evidence="5" id="KW-1185">Reference proteome</keyword>
<protein>
    <submittedName>
        <fullName evidence="4">TetR family transcriptional regulator</fullName>
    </submittedName>
</protein>
<feature type="domain" description="HTH tetR-type" evidence="3">
    <location>
        <begin position="16"/>
        <end position="76"/>
    </location>
</feature>
<sequence>MAENPGAEQNEQNKQQERANRILDAASELLQRWGYRKTTIDDIARQAGVAKGTIYLHWKTKEELFMALIMREKIVEGRKAQEAMQNDPEGVTLYSMIKHSMLWALYNPLMKAIMLRDTDMLGDLIHSQLSKMDIEQQIAGFNTYLTYMRRQGLVRTDIPLKTQVHMIEAIALGYLISDQFLPDEYQISLEERAEMAAETVRRTFELRNPNEQEKQEVTSHFNRFMSSAETLLQKEMGYERPDSGQ</sequence>
<dbReference type="GO" id="GO:0003700">
    <property type="term" value="F:DNA-binding transcription factor activity"/>
    <property type="evidence" value="ECO:0007669"/>
    <property type="project" value="TreeGrafter"/>
</dbReference>
<dbReference type="InterPro" id="IPR009057">
    <property type="entry name" value="Homeodomain-like_sf"/>
</dbReference>